<keyword evidence="1" id="KW-0479">Metal-binding</keyword>
<evidence type="ECO:0000313" key="7">
    <source>
        <dbReference type="EMBL" id="AXU41529.1"/>
    </source>
</evidence>
<dbReference type="PROSITE" id="PS00518">
    <property type="entry name" value="ZF_RING_1"/>
    <property type="match status" value="1"/>
</dbReference>
<dbReference type="InterPro" id="IPR013083">
    <property type="entry name" value="Znf_RING/FYVE/PHD"/>
</dbReference>
<sequence>MASTTLECSICLNTVTFDPSSFESILLIPFVKLVSCCHAICMHCAVKIRRNNAVQCPICRTTSKKFLLHGINQRCDVTLYLNRIQDLHVEGIEDSHHQTYASLSSYIDKNFRFTTSNTAADDAPSTSRGEKNKTICDLDQKIADKTTILQLLSQDIAEEQEELQKLKTEKANLITQVSALEDEKIELEVDKDLLFETITRETAKKGDIQMEINDLEIQRYEKTVDMISLKSTFEMELQEIKNKINKMNELKKQYTFRNDQLVIRRNHLLAEIETKEKILKLNELKRSRDEAANNAHGKKKKTILS</sequence>
<dbReference type="KEGG" id="vg:80534036"/>
<evidence type="ECO:0000256" key="5">
    <source>
        <dbReference type="SAM" id="Coils"/>
    </source>
</evidence>
<evidence type="ECO:0000259" key="6">
    <source>
        <dbReference type="PROSITE" id="PS50089"/>
    </source>
</evidence>
<dbReference type="EMBL" id="MH124167">
    <property type="protein sequence ID" value="AXU41529.1"/>
    <property type="molecule type" value="Genomic_DNA"/>
</dbReference>
<evidence type="ECO:0000256" key="4">
    <source>
        <dbReference type="PROSITE-ProRule" id="PRU00175"/>
    </source>
</evidence>
<dbReference type="InterPro" id="IPR017907">
    <property type="entry name" value="Znf_RING_CS"/>
</dbReference>
<feature type="domain" description="RING-type" evidence="6">
    <location>
        <begin position="8"/>
        <end position="60"/>
    </location>
</feature>
<keyword evidence="5" id="KW-0175">Coiled coil</keyword>
<accession>A0A346TPL9</accession>
<keyword evidence="3" id="KW-0862">Zinc</keyword>
<dbReference type="SUPFAM" id="SSF57850">
    <property type="entry name" value="RING/U-box"/>
    <property type="match status" value="1"/>
</dbReference>
<evidence type="ECO:0000256" key="2">
    <source>
        <dbReference type="ARBA" id="ARBA00022771"/>
    </source>
</evidence>
<reference evidence="7 8" key="1">
    <citation type="submission" date="2018-03" db="EMBL/GenBank/DDBJ databases">
        <title>Complete genome sequence of a second alphabaculovirus from the true armyworm, Mythimna unipuncta.</title>
        <authorList>
            <person name="Harrison R.L."/>
            <person name="Mowery J.D."/>
            <person name="Bauchan G.R."/>
            <person name="Theilmann D.A."/>
            <person name="Erlandson M.A."/>
        </authorList>
    </citation>
    <scope>NUCLEOTIDE SEQUENCE [LARGE SCALE GENOMIC DNA]</scope>
    <source>
        <strain evidence="7 8">KY310</strain>
    </source>
</reference>
<evidence type="ECO:0000313" key="8">
    <source>
        <dbReference type="Proteomes" id="UP000501969"/>
    </source>
</evidence>
<protein>
    <submittedName>
        <fullName evidence="7">CG30</fullName>
    </submittedName>
</protein>
<keyword evidence="2 4" id="KW-0863">Zinc-finger</keyword>
<dbReference type="GeneID" id="80534036"/>
<keyword evidence="8" id="KW-1185">Reference proteome</keyword>
<dbReference type="PROSITE" id="PS50089">
    <property type="entry name" value="ZF_RING_2"/>
    <property type="match status" value="1"/>
</dbReference>
<feature type="coiled-coil region" evidence="5">
    <location>
        <begin position="230"/>
        <end position="257"/>
    </location>
</feature>
<dbReference type="InterPro" id="IPR001841">
    <property type="entry name" value="Znf_RING"/>
</dbReference>
<dbReference type="GO" id="GO:0008270">
    <property type="term" value="F:zinc ion binding"/>
    <property type="evidence" value="ECO:0007669"/>
    <property type="project" value="UniProtKB-KW"/>
</dbReference>
<feature type="coiled-coil region" evidence="5">
    <location>
        <begin position="149"/>
        <end position="190"/>
    </location>
</feature>
<proteinExistence type="predicted"/>
<name>A0A346TPL9_9ABAC</name>
<dbReference type="RefSeq" id="YP_010796541.1">
    <property type="nucleotide sequence ID" value="NC_076031.1"/>
</dbReference>
<dbReference type="Proteomes" id="UP000501969">
    <property type="component" value="Segment"/>
</dbReference>
<evidence type="ECO:0000256" key="1">
    <source>
        <dbReference type="ARBA" id="ARBA00022723"/>
    </source>
</evidence>
<organism evidence="7 8">
    <name type="scientific">Mythimna unipuncta nucleopolyhedrovirus</name>
    <dbReference type="NCBI Taxonomy" id="447897"/>
    <lineage>
        <taxon>Viruses</taxon>
        <taxon>Viruses incertae sedis</taxon>
        <taxon>Naldaviricetes</taxon>
        <taxon>Lefavirales</taxon>
        <taxon>Baculoviridae</taxon>
        <taxon>Alphabaculovirus</taxon>
    </lineage>
</organism>
<dbReference type="Gene3D" id="3.30.40.10">
    <property type="entry name" value="Zinc/RING finger domain, C3HC4 (zinc finger)"/>
    <property type="match status" value="1"/>
</dbReference>
<evidence type="ECO:0000256" key="3">
    <source>
        <dbReference type="ARBA" id="ARBA00022833"/>
    </source>
</evidence>